<accession>A0A2T5VBG4</accession>
<dbReference type="GO" id="GO:0009055">
    <property type="term" value="F:electron transfer activity"/>
    <property type="evidence" value="ECO:0007669"/>
    <property type="project" value="UniProtKB-UniRule"/>
</dbReference>
<dbReference type="PANTHER" id="PTHR30333:SF3">
    <property type="entry name" value="CYTOCHROME C-TYPE PROTEIN TORY"/>
    <property type="match status" value="1"/>
</dbReference>
<evidence type="ECO:0000313" key="21">
    <source>
        <dbReference type="Proteomes" id="UP000244081"/>
    </source>
</evidence>
<comment type="subcellular location">
    <subcellularLocation>
        <location evidence="1">Cell inner membrane</location>
        <topology evidence="1">Single-pass type II membrane protein</topology>
    </subcellularLocation>
</comment>
<feature type="binding site" description="covalent" evidence="16">
    <location>
        <position position="52"/>
    </location>
    <ligand>
        <name>heme</name>
        <dbReference type="ChEBI" id="CHEBI:30413"/>
        <label>1</label>
    </ligand>
</feature>
<dbReference type="GO" id="GO:0005506">
    <property type="term" value="F:iron ion binding"/>
    <property type="evidence" value="ECO:0007669"/>
    <property type="project" value="UniProtKB-UniRule"/>
</dbReference>
<dbReference type="GO" id="GO:0005886">
    <property type="term" value="C:plasma membrane"/>
    <property type="evidence" value="ECO:0007669"/>
    <property type="project" value="UniProtKB-SubCell"/>
</dbReference>
<dbReference type="PANTHER" id="PTHR30333">
    <property type="entry name" value="CYTOCHROME C-TYPE PROTEIN"/>
    <property type="match status" value="1"/>
</dbReference>
<dbReference type="GO" id="GO:0009061">
    <property type="term" value="P:anaerobic respiration"/>
    <property type="evidence" value="ECO:0007669"/>
    <property type="project" value="TreeGrafter"/>
</dbReference>
<name>A0A2T5VBG4_9HYPH</name>
<comment type="function">
    <text evidence="14">Mediates electron flow from quinones to the NapAB complex.</text>
</comment>
<evidence type="ECO:0000256" key="17">
    <source>
        <dbReference type="PIRSR" id="PIRSR000014-2"/>
    </source>
</evidence>
<proteinExistence type="inferred from homology"/>
<keyword evidence="13 15" id="KW-0472">Membrane</keyword>
<evidence type="ECO:0000259" key="19">
    <source>
        <dbReference type="Pfam" id="PF03264"/>
    </source>
</evidence>
<keyword evidence="6 15" id="KW-0997">Cell inner membrane</keyword>
<dbReference type="SUPFAM" id="SSF48695">
    <property type="entry name" value="Multiheme cytochromes"/>
    <property type="match status" value="1"/>
</dbReference>
<evidence type="ECO:0000256" key="3">
    <source>
        <dbReference type="ARBA" id="ARBA00007395"/>
    </source>
</evidence>
<keyword evidence="4 15" id="KW-0813">Transport</keyword>
<comment type="similarity">
    <text evidence="3">Belongs to the NapC/NirT/NrfH family.</text>
</comment>
<keyword evidence="12 15" id="KW-0408">Iron</keyword>
<comment type="PTM">
    <text evidence="16">Binds 5 heme groups per subunit.</text>
</comment>
<dbReference type="GO" id="GO:0009276">
    <property type="term" value="C:Gram-negative-bacterium-type cell wall"/>
    <property type="evidence" value="ECO:0007669"/>
    <property type="project" value="UniProtKB-UniRule"/>
</dbReference>
<dbReference type="EMBL" id="QAYG01000003">
    <property type="protein sequence ID" value="PTW61092.1"/>
    <property type="molecule type" value="Genomic_DNA"/>
</dbReference>
<dbReference type="InterPro" id="IPR009154">
    <property type="entry name" value="Membr-bd_4haem_cyt_TorC"/>
</dbReference>
<keyword evidence="8 18" id="KW-0812">Transmembrane</keyword>
<feature type="binding site" description="covalent" evidence="16">
    <location>
        <position position="145"/>
    </location>
    <ligand>
        <name>heme</name>
        <dbReference type="ChEBI" id="CHEBI:30413"/>
        <label>3</label>
    </ligand>
</feature>
<dbReference type="GO" id="GO:0020037">
    <property type="term" value="F:heme binding"/>
    <property type="evidence" value="ECO:0007669"/>
    <property type="project" value="UniProtKB-UniRule"/>
</dbReference>
<feature type="binding site" description="covalent" evidence="16">
    <location>
        <position position="55"/>
    </location>
    <ligand>
        <name>heme</name>
        <dbReference type="ChEBI" id="CHEBI:30413"/>
        <label>1</label>
    </ligand>
</feature>
<feature type="binding site" description="covalent" evidence="16">
    <location>
        <position position="142"/>
    </location>
    <ligand>
        <name>heme</name>
        <dbReference type="ChEBI" id="CHEBI:30413"/>
        <label>3</label>
    </ligand>
</feature>
<dbReference type="InterPro" id="IPR051174">
    <property type="entry name" value="Cytochrome_c-type_ET"/>
</dbReference>
<feature type="binding site" description="covalent" evidence="16">
    <location>
        <position position="174"/>
    </location>
    <ligand>
        <name>heme</name>
        <dbReference type="ChEBI" id="CHEBI:30413"/>
        <label>4</label>
    </ligand>
</feature>
<keyword evidence="7 15" id="KW-0349">Heme</keyword>
<feature type="binding site" description="covalent" evidence="16">
    <location>
        <position position="82"/>
    </location>
    <ligand>
        <name>heme</name>
        <dbReference type="ChEBI" id="CHEBI:30413"/>
        <label>2</label>
    </ligand>
</feature>
<keyword evidence="21" id="KW-1185">Reference proteome</keyword>
<evidence type="ECO:0000256" key="18">
    <source>
        <dbReference type="SAM" id="Phobius"/>
    </source>
</evidence>
<feature type="binding site" description="covalent" evidence="16">
    <location>
        <position position="337"/>
    </location>
    <ligand>
        <name>heme</name>
        <dbReference type="ChEBI" id="CHEBI:30413"/>
        <label>5</label>
    </ligand>
</feature>
<evidence type="ECO:0000256" key="10">
    <source>
        <dbReference type="ARBA" id="ARBA00022982"/>
    </source>
</evidence>
<evidence type="ECO:0000256" key="15">
    <source>
        <dbReference type="PIRNR" id="PIRNR000014"/>
    </source>
</evidence>
<feature type="binding site" description="axial binding residue" evidence="17">
    <location>
        <position position="178"/>
    </location>
    <ligand>
        <name>heme</name>
        <dbReference type="ChEBI" id="CHEBI:30413"/>
        <label>4</label>
    </ligand>
    <ligandPart>
        <name>Fe</name>
        <dbReference type="ChEBI" id="CHEBI:18248"/>
    </ligandPart>
</feature>
<dbReference type="AlphaFoldDB" id="A0A2T5VBG4"/>
<keyword evidence="5 15" id="KW-1003">Cell membrane</keyword>
<protein>
    <recommendedName>
        <fullName evidence="15">Cytochrome c-type protein</fullName>
    </recommendedName>
</protein>
<comment type="similarity">
    <text evidence="2 15">Belongs to the TorC/TorY family.</text>
</comment>
<evidence type="ECO:0000256" key="9">
    <source>
        <dbReference type="ARBA" id="ARBA00022723"/>
    </source>
</evidence>
<dbReference type="InterPro" id="IPR038266">
    <property type="entry name" value="NapC/NirT_cytc_sf"/>
</dbReference>
<dbReference type="InterPro" id="IPR036909">
    <property type="entry name" value="Cyt_c-like_dom_sf"/>
</dbReference>
<evidence type="ECO:0000313" key="20">
    <source>
        <dbReference type="EMBL" id="PTW61092.1"/>
    </source>
</evidence>
<evidence type="ECO:0000256" key="16">
    <source>
        <dbReference type="PIRSR" id="PIRSR000014-1"/>
    </source>
</evidence>
<feature type="domain" description="NapC/NirT cytochrome c N-terminal" evidence="19">
    <location>
        <begin position="22"/>
        <end position="188"/>
    </location>
</feature>
<reference evidence="20 21" key="1">
    <citation type="submission" date="2018-04" db="EMBL/GenBank/DDBJ databases">
        <title>Genomic Encyclopedia of Archaeal and Bacterial Type Strains, Phase II (KMG-II): from individual species to whole genera.</title>
        <authorList>
            <person name="Goeker M."/>
        </authorList>
    </citation>
    <scope>NUCLEOTIDE SEQUENCE [LARGE SCALE GENOMIC DNA]</scope>
    <source>
        <strain evidence="20 21">DSM 23382</strain>
    </source>
</reference>
<evidence type="ECO:0000256" key="13">
    <source>
        <dbReference type="ARBA" id="ARBA00023136"/>
    </source>
</evidence>
<dbReference type="Pfam" id="PF03264">
    <property type="entry name" value="Cytochrom_NNT"/>
    <property type="match status" value="1"/>
</dbReference>
<evidence type="ECO:0000256" key="4">
    <source>
        <dbReference type="ARBA" id="ARBA00022448"/>
    </source>
</evidence>
<feature type="binding site" description="covalent" evidence="16">
    <location>
        <position position="340"/>
    </location>
    <ligand>
        <name>heme</name>
        <dbReference type="ChEBI" id="CHEBI:30413"/>
        <label>5</label>
    </ligand>
</feature>
<feature type="binding site" description="covalent" evidence="16">
    <location>
        <position position="85"/>
    </location>
    <ligand>
        <name>heme</name>
        <dbReference type="ChEBI" id="CHEBI:30413"/>
        <label>2</label>
    </ligand>
</feature>
<evidence type="ECO:0000256" key="1">
    <source>
        <dbReference type="ARBA" id="ARBA00004249"/>
    </source>
</evidence>
<evidence type="ECO:0000256" key="12">
    <source>
        <dbReference type="ARBA" id="ARBA00023004"/>
    </source>
</evidence>
<evidence type="ECO:0000256" key="8">
    <source>
        <dbReference type="ARBA" id="ARBA00022692"/>
    </source>
</evidence>
<feature type="transmembrane region" description="Helical" evidence="18">
    <location>
        <begin position="16"/>
        <end position="39"/>
    </location>
</feature>
<evidence type="ECO:0000256" key="7">
    <source>
        <dbReference type="ARBA" id="ARBA00022617"/>
    </source>
</evidence>
<keyword evidence="11 18" id="KW-1133">Transmembrane helix</keyword>
<gene>
    <name evidence="20" type="ORF">C8N35_103274</name>
</gene>
<dbReference type="SUPFAM" id="SSF46626">
    <property type="entry name" value="Cytochrome c"/>
    <property type="match status" value="1"/>
</dbReference>
<dbReference type="Pfam" id="PF09626">
    <property type="entry name" value="DHC"/>
    <property type="match status" value="1"/>
</dbReference>
<dbReference type="PIRSF" id="PIRSF000014">
    <property type="entry name" value="4_hem_cytch_TorC"/>
    <property type="match status" value="1"/>
</dbReference>
<feature type="binding site" description="axial binding residue" evidence="17">
    <location>
        <position position="86"/>
    </location>
    <ligand>
        <name>heme</name>
        <dbReference type="ChEBI" id="CHEBI:30413"/>
        <label>2</label>
    </ligand>
    <ligandPart>
        <name>Fe</name>
        <dbReference type="ChEBI" id="CHEBI:18248"/>
    </ligandPart>
</feature>
<dbReference type="FunFam" id="1.10.3820.10:FF:000001">
    <property type="entry name" value="Cytochrome c-type protein"/>
    <property type="match status" value="1"/>
</dbReference>
<dbReference type="NCBIfam" id="TIGR02162">
    <property type="entry name" value="torC"/>
    <property type="match status" value="1"/>
</dbReference>
<feature type="binding site" description="covalent" evidence="16">
    <location>
        <position position="177"/>
    </location>
    <ligand>
        <name>heme</name>
        <dbReference type="ChEBI" id="CHEBI:30413"/>
        <label>4</label>
    </ligand>
</feature>
<dbReference type="InterPro" id="IPR036280">
    <property type="entry name" value="Multihaem_cyt_sf"/>
</dbReference>
<dbReference type="InterPro" id="IPR005126">
    <property type="entry name" value="NapC/NirT_cyt_c_N"/>
</dbReference>
<feature type="binding site" description="axial binding residue" evidence="17">
    <location>
        <position position="341"/>
    </location>
    <ligand>
        <name>heme</name>
        <dbReference type="ChEBI" id="CHEBI:30413"/>
        <label>5</label>
    </ligand>
    <ligandPart>
        <name>Fe</name>
        <dbReference type="ChEBI" id="CHEBI:18248"/>
    </ligandPart>
</feature>
<keyword evidence="10 15" id="KW-0249">Electron transport</keyword>
<organism evidence="20 21">
    <name type="scientific">Breoghania corrubedonensis</name>
    <dbReference type="NCBI Taxonomy" id="665038"/>
    <lineage>
        <taxon>Bacteria</taxon>
        <taxon>Pseudomonadati</taxon>
        <taxon>Pseudomonadota</taxon>
        <taxon>Alphaproteobacteria</taxon>
        <taxon>Hyphomicrobiales</taxon>
        <taxon>Stappiaceae</taxon>
        <taxon>Breoghania</taxon>
    </lineage>
</organism>
<comment type="caution">
    <text evidence="20">The sequence shown here is derived from an EMBL/GenBank/DDBJ whole genome shotgun (WGS) entry which is preliminary data.</text>
</comment>
<sequence length="390" mass="43439">MKKILKAIGRFMKRPVAIGGAGIFAIVGIAVGVVGYIGFHTALEMTTSTEFCISCHTMRDNNFEEYKTTIHYTNPVGVRAGCPDCHVPKAGWPLYKAKILAARDVWGELTGSIDTREKFEQERLRLAKIVWADMKANDSAQCRSCHSFEAMDFEHQKPNAAKMMQKAMKDGDTCIDCHKGIAHHLPDMASGYKSLFKNIAAAAPDNRSADTLYAMSTTKLFAEKPEGDGGRAAGNILPLTEVHVVERNGDWMKVRIDGWMQEGMERVLVKEMGRRLFLATVTQEMAEKAKVLETKTDPDTDLNWKEGEITVWTRIDDFTSEKTALAGYGEEMYSAACGACHSAPAPDHFLANQWMGIVKDMKGNTALSKEEVRYLQNYLQLHAKDMPKQS</sequence>
<evidence type="ECO:0000256" key="6">
    <source>
        <dbReference type="ARBA" id="ARBA00022519"/>
    </source>
</evidence>
<evidence type="ECO:0000256" key="11">
    <source>
        <dbReference type="ARBA" id="ARBA00022989"/>
    </source>
</evidence>
<dbReference type="Gene3D" id="1.10.3820.10">
    <property type="entry name" value="Di-heme elbow motif domain"/>
    <property type="match status" value="1"/>
</dbReference>
<feature type="binding site" description="axial binding residue" evidence="17">
    <location>
        <position position="146"/>
    </location>
    <ligand>
        <name>heme</name>
        <dbReference type="ChEBI" id="CHEBI:30413"/>
        <label>3</label>
    </ligand>
    <ligandPart>
        <name>Fe</name>
        <dbReference type="ChEBI" id="CHEBI:18248"/>
    </ligandPart>
</feature>
<evidence type="ECO:0000256" key="5">
    <source>
        <dbReference type="ARBA" id="ARBA00022475"/>
    </source>
</evidence>
<dbReference type="InterPro" id="IPR018588">
    <property type="entry name" value="Dihaem_cytochrome-c"/>
</dbReference>
<evidence type="ECO:0000256" key="14">
    <source>
        <dbReference type="ARBA" id="ARBA00055242"/>
    </source>
</evidence>
<dbReference type="Proteomes" id="UP000244081">
    <property type="component" value="Unassembled WGS sequence"/>
</dbReference>
<feature type="binding site" description="axial binding residue" evidence="17">
    <location>
        <position position="56"/>
    </location>
    <ligand>
        <name>heme</name>
        <dbReference type="ChEBI" id="CHEBI:30413"/>
        <label>1</label>
    </ligand>
    <ligandPart>
        <name>Fe</name>
        <dbReference type="ChEBI" id="CHEBI:18248"/>
    </ligandPart>
</feature>
<keyword evidence="9 15" id="KW-0479">Metal-binding</keyword>
<evidence type="ECO:0000256" key="2">
    <source>
        <dbReference type="ARBA" id="ARBA00006417"/>
    </source>
</evidence>